<dbReference type="PROSITE" id="PS00977">
    <property type="entry name" value="FAD_G3PDH_1"/>
    <property type="match status" value="1"/>
</dbReference>
<evidence type="ECO:0000256" key="7">
    <source>
        <dbReference type="ARBA" id="ARBA00023002"/>
    </source>
</evidence>
<evidence type="ECO:0000259" key="10">
    <source>
        <dbReference type="Pfam" id="PF01266"/>
    </source>
</evidence>
<accession>A0ABQ6GHR6</accession>
<evidence type="ECO:0000256" key="4">
    <source>
        <dbReference type="ARBA" id="ARBA00022630"/>
    </source>
</evidence>
<dbReference type="EC" id="1.1.5.3" evidence="9"/>
<evidence type="ECO:0000313" key="12">
    <source>
        <dbReference type="EMBL" id="GLX68846.1"/>
    </source>
</evidence>
<keyword evidence="5" id="KW-0319">Glycerol metabolism</keyword>
<evidence type="ECO:0000256" key="1">
    <source>
        <dbReference type="ARBA" id="ARBA00001974"/>
    </source>
</evidence>
<dbReference type="Proteomes" id="UP001157114">
    <property type="component" value="Unassembled WGS sequence"/>
</dbReference>
<keyword evidence="4 9" id="KW-0285">Flavoprotein</keyword>
<dbReference type="PROSITE" id="PS00978">
    <property type="entry name" value="FAD_G3PDH_2"/>
    <property type="match status" value="1"/>
</dbReference>
<gene>
    <name evidence="12" type="primary">glpD</name>
    <name evidence="12" type="ORF">MU1_31910</name>
</gene>
<dbReference type="PANTHER" id="PTHR11985:SF35">
    <property type="entry name" value="ANAEROBIC GLYCEROL-3-PHOSPHATE DEHYDROGENASE SUBUNIT A"/>
    <property type="match status" value="1"/>
</dbReference>
<dbReference type="EMBL" id="BSSQ01000013">
    <property type="protein sequence ID" value="GLX68846.1"/>
    <property type="molecule type" value="Genomic_DNA"/>
</dbReference>
<evidence type="ECO:0000259" key="11">
    <source>
        <dbReference type="Pfam" id="PF16901"/>
    </source>
</evidence>
<proteinExistence type="inferred from homology"/>
<dbReference type="InterPro" id="IPR000447">
    <property type="entry name" value="G3P_DH_FAD-dep"/>
</dbReference>
<dbReference type="PRINTS" id="PR01001">
    <property type="entry name" value="FADG3PDH"/>
</dbReference>
<feature type="domain" description="FAD dependent oxidoreductase" evidence="10">
    <location>
        <begin position="32"/>
        <end position="357"/>
    </location>
</feature>
<dbReference type="InterPro" id="IPR038299">
    <property type="entry name" value="DAO_C_sf"/>
</dbReference>
<keyword evidence="6" id="KW-0274">FAD</keyword>
<feature type="domain" description="Alpha-glycerophosphate oxidase C-terminal" evidence="11">
    <location>
        <begin position="414"/>
        <end position="540"/>
    </location>
</feature>
<evidence type="ECO:0000256" key="6">
    <source>
        <dbReference type="ARBA" id="ARBA00022827"/>
    </source>
</evidence>
<dbReference type="InterPro" id="IPR036188">
    <property type="entry name" value="FAD/NAD-bd_sf"/>
</dbReference>
<dbReference type="Pfam" id="PF01266">
    <property type="entry name" value="DAO"/>
    <property type="match status" value="1"/>
</dbReference>
<comment type="similarity">
    <text evidence="3 9">Belongs to the FAD-dependent glycerol-3-phosphate dehydrogenase family.</text>
</comment>
<dbReference type="Gene3D" id="3.30.9.10">
    <property type="entry name" value="D-Amino Acid Oxidase, subunit A, domain 2"/>
    <property type="match status" value="1"/>
</dbReference>
<comment type="pathway">
    <text evidence="2">Polyol metabolism; glycerol degradation via glycerol kinase pathway; glycerone phosphate from sn-glycerol 3-phosphate (aerobic route): step 1/1.</text>
</comment>
<evidence type="ECO:0000256" key="9">
    <source>
        <dbReference type="RuleBase" id="RU361217"/>
    </source>
</evidence>
<keyword evidence="13" id="KW-1185">Reference proteome</keyword>
<dbReference type="RefSeq" id="WP_284239629.1">
    <property type="nucleotide sequence ID" value="NZ_BSSQ01000013.1"/>
</dbReference>
<dbReference type="Pfam" id="PF16901">
    <property type="entry name" value="DAO_C"/>
    <property type="match status" value="1"/>
</dbReference>
<dbReference type="SUPFAM" id="SSF51905">
    <property type="entry name" value="FAD/NAD(P)-binding domain"/>
    <property type="match status" value="1"/>
</dbReference>
<dbReference type="Gene3D" id="1.10.8.870">
    <property type="entry name" value="Alpha-glycerophosphate oxidase, cap domain"/>
    <property type="match status" value="1"/>
</dbReference>
<comment type="cofactor">
    <cofactor evidence="1 9">
        <name>FAD</name>
        <dbReference type="ChEBI" id="CHEBI:57692"/>
    </cofactor>
</comment>
<evidence type="ECO:0000313" key="13">
    <source>
        <dbReference type="Proteomes" id="UP001157114"/>
    </source>
</evidence>
<dbReference type="SUPFAM" id="SSF54373">
    <property type="entry name" value="FAD-linked reductases, C-terminal domain"/>
    <property type="match status" value="1"/>
</dbReference>
<comment type="catalytic activity">
    <reaction evidence="8 9">
        <text>a quinone + sn-glycerol 3-phosphate = dihydroxyacetone phosphate + a quinol</text>
        <dbReference type="Rhea" id="RHEA:18977"/>
        <dbReference type="ChEBI" id="CHEBI:24646"/>
        <dbReference type="ChEBI" id="CHEBI:57597"/>
        <dbReference type="ChEBI" id="CHEBI:57642"/>
        <dbReference type="ChEBI" id="CHEBI:132124"/>
        <dbReference type="EC" id="1.1.5.3"/>
    </reaction>
</comment>
<evidence type="ECO:0000256" key="5">
    <source>
        <dbReference type="ARBA" id="ARBA00022798"/>
    </source>
</evidence>
<evidence type="ECO:0000256" key="3">
    <source>
        <dbReference type="ARBA" id="ARBA00007330"/>
    </source>
</evidence>
<dbReference type="Gene3D" id="3.50.50.60">
    <property type="entry name" value="FAD/NAD(P)-binding domain"/>
    <property type="match status" value="1"/>
</dbReference>
<sequence>MASRKEHGGEPNLFNALKREEQFAKLQAEEFDLLIIGGGITGAGIALDAVSRGVKTALVEMQDFAAGTSSRSTKLVHGGLRYLKQLEIGVVAEVGKERAIVYENGPHVTTPEWMLLPIYKGGTFGKFSTSLGLRLYDFLAGVKRAERRKMVDANEAIRLEPLLKKQGLKGGGYYVEYRTDDARLTIEVMKKAVELGACAISYVKAQSLLYEDGRVAGAELRDQLTGKIGQVKAKVTINAAGPWVDTIREIDGSKSGKTLHHTKGVHLVFDQRRFPLGQAIYFDSADGRMLFAIPRDGKTYIGTTDTDYRSDLAHPRMTAEDRQYILKAANEMFPTLALKAEDVESSWAGVRPLIHQEGKSPSEISRRDEVLTSPSGLLSMAGGKLTGYRKMAETAMDQAAALLAKMGKEGIGESQTLTLPISGGDVGGSDGYPSFVAEHTSAAVAAGLAKLDAERLVRRYGSNMAAVLRLMPEAQEEAIRRQLPVTLLLELLYAIRYEMACKPADFWIRRSGSLLFDRSRVIRWKDGVHRYMAELFGWSAGLSAAYKEELERELQLAVTPSE</sequence>
<organism evidence="12 13">
    <name type="scientific">Paenibacillus glycanilyticus</name>
    <dbReference type="NCBI Taxonomy" id="126569"/>
    <lineage>
        <taxon>Bacteria</taxon>
        <taxon>Bacillati</taxon>
        <taxon>Bacillota</taxon>
        <taxon>Bacilli</taxon>
        <taxon>Bacillales</taxon>
        <taxon>Paenibacillaceae</taxon>
        <taxon>Paenibacillus</taxon>
    </lineage>
</organism>
<dbReference type="InterPro" id="IPR006076">
    <property type="entry name" value="FAD-dep_OxRdtase"/>
</dbReference>
<name>A0ABQ6GHR6_9BACL</name>
<protein>
    <recommendedName>
        <fullName evidence="9">Glycerol-3-phosphate dehydrogenase</fullName>
        <ecNumber evidence="9">1.1.5.3</ecNumber>
    </recommendedName>
</protein>
<evidence type="ECO:0000256" key="8">
    <source>
        <dbReference type="ARBA" id="ARBA00049055"/>
    </source>
</evidence>
<comment type="caution">
    <text evidence="12">The sequence shown here is derived from an EMBL/GenBank/DDBJ whole genome shotgun (WGS) entry which is preliminary data.</text>
</comment>
<dbReference type="PANTHER" id="PTHR11985">
    <property type="entry name" value="GLYCEROL-3-PHOSPHATE DEHYDROGENASE"/>
    <property type="match status" value="1"/>
</dbReference>
<reference evidence="12 13" key="1">
    <citation type="submission" date="2023-03" db="EMBL/GenBank/DDBJ databases">
        <title>Draft genome sequence of the bacteria which degrade cell wall of Tricholomamatutake.</title>
        <authorList>
            <person name="Konishi Y."/>
            <person name="Fukuta Y."/>
            <person name="Shirasaka N."/>
        </authorList>
    </citation>
    <scope>NUCLEOTIDE SEQUENCE [LARGE SCALE GENOMIC DNA]</scope>
    <source>
        <strain evidence="13">mu1</strain>
    </source>
</reference>
<evidence type="ECO:0000256" key="2">
    <source>
        <dbReference type="ARBA" id="ARBA00004977"/>
    </source>
</evidence>
<dbReference type="InterPro" id="IPR031656">
    <property type="entry name" value="DAO_C"/>
</dbReference>
<keyword evidence="7 9" id="KW-0560">Oxidoreductase</keyword>